<dbReference type="PANTHER" id="PTHR35333:SF4">
    <property type="entry name" value="SLR0121 PROTEIN"/>
    <property type="match status" value="1"/>
</dbReference>
<evidence type="ECO:0000256" key="1">
    <source>
        <dbReference type="SAM" id="SignalP"/>
    </source>
</evidence>
<protein>
    <recommendedName>
        <fullName evidence="2">Peptidase S11 D-alanyl-D-alanine carboxypeptidase A N-terminal domain-containing protein</fullName>
    </recommendedName>
</protein>
<keyword evidence="1" id="KW-0732">Signal</keyword>
<dbReference type="GO" id="GO:0009002">
    <property type="term" value="F:serine-type D-Ala-D-Ala carboxypeptidase activity"/>
    <property type="evidence" value="ECO:0007669"/>
    <property type="project" value="InterPro"/>
</dbReference>
<feature type="domain" description="Peptidase S11 D-alanyl-D-alanine carboxypeptidase A N-terminal" evidence="2">
    <location>
        <begin position="100"/>
        <end position="322"/>
    </location>
</feature>
<dbReference type="GO" id="GO:0008800">
    <property type="term" value="F:beta-lactamase activity"/>
    <property type="evidence" value="ECO:0007669"/>
    <property type="project" value="InterPro"/>
</dbReference>
<comment type="caution">
    <text evidence="3">The sequence shown here is derived from an EMBL/GenBank/DDBJ whole genome shotgun (WGS) entry which is preliminary data.</text>
</comment>
<accession>A0A1G2CHB9</accession>
<dbReference type="EMBL" id="MHLB01000056">
    <property type="protein sequence ID" value="OGZ00786.1"/>
    <property type="molecule type" value="Genomic_DNA"/>
</dbReference>
<dbReference type="GO" id="GO:0006508">
    <property type="term" value="P:proteolysis"/>
    <property type="evidence" value="ECO:0007669"/>
    <property type="project" value="InterPro"/>
</dbReference>
<dbReference type="InterPro" id="IPR000871">
    <property type="entry name" value="Beta-lactam_class-A"/>
</dbReference>
<name>A0A1G2CHB9_9BACT</name>
<evidence type="ECO:0000313" key="4">
    <source>
        <dbReference type="Proteomes" id="UP000178348"/>
    </source>
</evidence>
<sequence length="342" mass="37239">MRRYQIIFAMLAMLAFVVAGSRGGGEAKGTASLAESGAQSAPQTEQYAGFVTAGAEEVERAFGKVRESYVPRNNAEQTAALDPLSPLAEIFRTVSDEPVPDINISVGLVADLKTNQVYWGLNRDKRWPLASITKLASAAFAKSHMKETDSATVTRQALEEIGDASEAKFSPGEIYSVGDLIRAALLFSSNESAETLAISYGREKSLEGTNALVKEWGANETHFEDPTGLSVANQSTASDILRMARAVYEQYPDLLKITRTPKLTLTELGKKKKLTYQNINQFAGRGDFIGGKTGYTEDAGENLVSIFAYEGRPIAIVVLGAEDRFAATEFLLQWFKETHTSR</sequence>
<dbReference type="Gene3D" id="3.40.710.10">
    <property type="entry name" value="DD-peptidase/beta-lactamase superfamily"/>
    <property type="match status" value="1"/>
</dbReference>
<reference evidence="3 4" key="1">
    <citation type="journal article" date="2016" name="Nat. Commun.">
        <title>Thousands of microbial genomes shed light on interconnected biogeochemical processes in an aquifer system.</title>
        <authorList>
            <person name="Anantharaman K."/>
            <person name="Brown C.T."/>
            <person name="Hug L.A."/>
            <person name="Sharon I."/>
            <person name="Castelle C.J."/>
            <person name="Probst A.J."/>
            <person name="Thomas B.C."/>
            <person name="Singh A."/>
            <person name="Wilkins M.J."/>
            <person name="Karaoz U."/>
            <person name="Brodie E.L."/>
            <person name="Williams K.H."/>
            <person name="Hubbard S.S."/>
            <person name="Banfield J.F."/>
        </authorList>
    </citation>
    <scope>NUCLEOTIDE SEQUENCE [LARGE SCALE GENOMIC DNA]</scope>
</reference>
<evidence type="ECO:0000313" key="3">
    <source>
        <dbReference type="EMBL" id="OGZ00786.1"/>
    </source>
</evidence>
<dbReference type="Proteomes" id="UP000178348">
    <property type="component" value="Unassembled WGS sequence"/>
</dbReference>
<dbReference type="SUPFAM" id="SSF56601">
    <property type="entry name" value="beta-lactamase/transpeptidase-like"/>
    <property type="match status" value="1"/>
</dbReference>
<dbReference type="PANTHER" id="PTHR35333">
    <property type="entry name" value="BETA-LACTAMASE"/>
    <property type="match status" value="1"/>
</dbReference>
<dbReference type="Pfam" id="PF00768">
    <property type="entry name" value="Peptidase_S11"/>
    <property type="match status" value="1"/>
</dbReference>
<proteinExistence type="predicted"/>
<dbReference type="InterPro" id="IPR012338">
    <property type="entry name" value="Beta-lactam/transpept-like"/>
</dbReference>
<dbReference type="AlphaFoldDB" id="A0A1G2CHB9"/>
<feature type="signal peptide" evidence="1">
    <location>
        <begin position="1"/>
        <end position="19"/>
    </location>
</feature>
<dbReference type="GO" id="GO:0046677">
    <property type="term" value="P:response to antibiotic"/>
    <property type="evidence" value="ECO:0007669"/>
    <property type="project" value="InterPro"/>
</dbReference>
<feature type="chain" id="PRO_5009582318" description="Peptidase S11 D-alanyl-D-alanine carboxypeptidase A N-terminal domain-containing protein" evidence="1">
    <location>
        <begin position="20"/>
        <end position="342"/>
    </location>
</feature>
<gene>
    <name evidence="3" type="ORF">A2946_01830</name>
</gene>
<organism evidence="3 4">
    <name type="scientific">Candidatus Liptonbacteria bacterium RIFCSPLOWO2_01_FULL_53_13</name>
    <dbReference type="NCBI Taxonomy" id="1798651"/>
    <lineage>
        <taxon>Bacteria</taxon>
        <taxon>Candidatus Liptoniibacteriota</taxon>
    </lineage>
</organism>
<evidence type="ECO:0000259" key="2">
    <source>
        <dbReference type="Pfam" id="PF00768"/>
    </source>
</evidence>
<dbReference type="GO" id="GO:0030655">
    <property type="term" value="P:beta-lactam antibiotic catabolic process"/>
    <property type="evidence" value="ECO:0007669"/>
    <property type="project" value="InterPro"/>
</dbReference>
<dbReference type="InterPro" id="IPR001967">
    <property type="entry name" value="Peptidase_S11_N"/>
</dbReference>